<dbReference type="Gene3D" id="3.40.50.150">
    <property type="entry name" value="Vaccinia Virus protein VP39"/>
    <property type="match status" value="1"/>
</dbReference>
<dbReference type="SUPFAM" id="SSF53335">
    <property type="entry name" value="S-adenosyl-L-methionine-dependent methyltransferases"/>
    <property type="match status" value="1"/>
</dbReference>
<evidence type="ECO:0000313" key="2">
    <source>
        <dbReference type="EMBL" id="RDJ25391.1"/>
    </source>
</evidence>
<dbReference type="InterPro" id="IPR013216">
    <property type="entry name" value="Methyltransf_11"/>
</dbReference>
<dbReference type="InterPro" id="IPR029063">
    <property type="entry name" value="SAM-dependent_MTases_sf"/>
</dbReference>
<evidence type="ECO:0000313" key="3">
    <source>
        <dbReference type="Proteomes" id="UP000255207"/>
    </source>
</evidence>
<comment type="caution">
    <text evidence="2">The sequence shown here is derived from an EMBL/GenBank/DDBJ whole genome shotgun (WGS) entry which is preliminary data.</text>
</comment>
<protein>
    <submittedName>
        <fullName evidence="2">Class I SAM-dependent methyltransferase</fullName>
    </submittedName>
</protein>
<dbReference type="GO" id="GO:0008757">
    <property type="term" value="F:S-adenosylmethionine-dependent methyltransferase activity"/>
    <property type="evidence" value="ECO:0007669"/>
    <property type="project" value="InterPro"/>
</dbReference>
<dbReference type="PANTHER" id="PTHR43591">
    <property type="entry name" value="METHYLTRANSFERASE"/>
    <property type="match status" value="1"/>
</dbReference>
<dbReference type="AlphaFoldDB" id="A0A370L712"/>
<dbReference type="CDD" id="cd02440">
    <property type="entry name" value="AdoMet_MTases"/>
    <property type="match status" value="1"/>
</dbReference>
<proteinExistence type="predicted"/>
<evidence type="ECO:0000259" key="1">
    <source>
        <dbReference type="Pfam" id="PF08241"/>
    </source>
</evidence>
<feature type="domain" description="Methyltransferase type 11" evidence="1">
    <location>
        <begin position="48"/>
        <end position="144"/>
    </location>
</feature>
<dbReference type="GO" id="GO:0032259">
    <property type="term" value="P:methylation"/>
    <property type="evidence" value="ECO:0007669"/>
    <property type="project" value="UniProtKB-KW"/>
</dbReference>
<dbReference type="EMBL" id="QQTP01000005">
    <property type="protein sequence ID" value="RDJ25391.1"/>
    <property type="molecule type" value="Genomic_DNA"/>
</dbReference>
<dbReference type="RefSeq" id="WP_114829437.1">
    <property type="nucleotide sequence ID" value="NZ_QQTO01000021.1"/>
</dbReference>
<dbReference type="Proteomes" id="UP000255207">
    <property type="component" value="Unassembled WGS sequence"/>
</dbReference>
<reference evidence="3" key="1">
    <citation type="submission" date="2018-07" db="EMBL/GenBank/DDBJ databases">
        <authorList>
            <person name="Safronova V.I."/>
            <person name="Chirak E.R."/>
            <person name="Sazanova A.L."/>
        </authorList>
    </citation>
    <scope>NUCLEOTIDE SEQUENCE [LARGE SCALE GENOMIC DNA]</scope>
    <source>
        <strain evidence="3">RCAM04685</strain>
    </source>
</reference>
<dbReference type="Pfam" id="PF08241">
    <property type="entry name" value="Methyltransf_11"/>
    <property type="match status" value="1"/>
</dbReference>
<name>A0A370L712_9HYPH</name>
<keyword evidence="3" id="KW-1185">Reference proteome</keyword>
<organism evidence="2 3">
    <name type="scientific">Bosea caraganae</name>
    <dbReference type="NCBI Taxonomy" id="2763117"/>
    <lineage>
        <taxon>Bacteria</taxon>
        <taxon>Pseudomonadati</taxon>
        <taxon>Pseudomonadota</taxon>
        <taxon>Alphaproteobacteria</taxon>
        <taxon>Hyphomicrobiales</taxon>
        <taxon>Boseaceae</taxon>
        <taxon>Bosea</taxon>
    </lineage>
</organism>
<dbReference type="OrthoDB" id="9777830at2"/>
<sequence>MPVTHHLESQKRAYAVWAKVYDKIYQGMLEQPQRESVAAACACGPDILEIGVGTGLTLQYFTPGSRVVAVDLSLDMLKMAARKVANQGLDHVLGLMVMDACRLGFATESFDAVTAQFVITLVPDAEQALAEMDRVLKPGGEIVIASRLVDDRDFAAPLWSALAPIAKAIGWSADFKVSRLTDWAKATGRYETVHIGRGYFRVVRLRKLASAQPQAANGDEQLALEA</sequence>
<keyword evidence="2" id="KW-0808">Transferase</keyword>
<gene>
    <name evidence="2" type="ORF">DWE98_11715</name>
</gene>
<keyword evidence="2" id="KW-0489">Methyltransferase</keyword>
<accession>A0A370L712</accession>